<sequence length="313" mass="32461">MSSGNIMRFVRRTCVAVVATGILLVAGACGAANASDAANAAGAASGASDAGKIEAVASINQWGSVAKDLGGDLVDVTAIMSNVNVEAHDYEPTTQDVTRFAEAQVAVVNGADYDPWASKATEGTKATVVDAAEAAGIREGDNPHVWFSAKAREATADAITKAYIAAAPSHQSEFEELNKAWKDRESALETKIRDASAKLGNLPYAATESVAKYLADDLGMKDVTPTGYAQAAANESEPTPADLKAYTGALAAGSIRLLVFNTQEADSVTGQITDAAKAANVPIVELTEQMPAQYADLTDWMDALVDQFAGAVR</sequence>
<evidence type="ECO:0000256" key="5">
    <source>
        <dbReference type="SAM" id="SignalP"/>
    </source>
</evidence>
<keyword evidence="2" id="KW-0813">Transport</keyword>
<dbReference type="Proteomes" id="UP000588277">
    <property type="component" value="Unassembled WGS sequence"/>
</dbReference>
<dbReference type="PANTHER" id="PTHR42953">
    <property type="entry name" value="HIGH-AFFINITY ZINC UPTAKE SYSTEM PROTEIN ZNUA-RELATED"/>
    <property type="match status" value="1"/>
</dbReference>
<comment type="caution">
    <text evidence="6">The sequence shown here is derived from an EMBL/GenBank/DDBJ whole genome shotgun (WGS) entry which is preliminary data.</text>
</comment>
<feature type="chain" id="PRO_5031234302" evidence="5">
    <location>
        <begin position="35"/>
        <end position="313"/>
    </location>
</feature>
<dbReference type="InterPro" id="IPR050492">
    <property type="entry name" value="Bact_metal-bind_prot9"/>
</dbReference>
<keyword evidence="3" id="KW-0479">Metal-binding</keyword>
<dbReference type="RefSeq" id="WP_240945058.1">
    <property type="nucleotide sequence ID" value="NZ_JAAIIH010000001.1"/>
</dbReference>
<name>A0A7Y0F121_9BIFI</name>
<dbReference type="PANTHER" id="PTHR42953:SF1">
    <property type="entry name" value="METAL-BINDING PROTEIN HI_0362-RELATED"/>
    <property type="match status" value="1"/>
</dbReference>
<dbReference type="GO" id="GO:0030001">
    <property type="term" value="P:metal ion transport"/>
    <property type="evidence" value="ECO:0007669"/>
    <property type="project" value="InterPro"/>
</dbReference>
<evidence type="ECO:0000256" key="4">
    <source>
        <dbReference type="ARBA" id="ARBA00022729"/>
    </source>
</evidence>
<evidence type="ECO:0000256" key="1">
    <source>
        <dbReference type="ARBA" id="ARBA00004196"/>
    </source>
</evidence>
<comment type="subcellular location">
    <subcellularLocation>
        <location evidence="1">Cell envelope</location>
    </subcellularLocation>
</comment>
<gene>
    <name evidence="6" type="ORF">G1C96_0621</name>
</gene>
<protein>
    <submittedName>
        <fullName evidence="6">ABC transporter substrate binding component</fullName>
    </submittedName>
</protein>
<evidence type="ECO:0000256" key="2">
    <source>
        <dbReference type="ARBA" id="ARBA00022448"/>
    </source>
</evidence>
<dbReference type="GO" id="GO:0030313">
    <property type="term" value="C:cell envelope"/>
    <property type="evidence" value="ECO:0007669"/>
    <property type="project" value="UniProtKB-SubCell"/>
</dbReference>
<dbReference type="Pfam" id="PF01297">
    <property type="entry name" value="ZnuA"/>
    <property type="match status" value="1"/>
</dbReference>
<keyword evidence="4 5" id="KW-0732">Signal</keyword>
<dbReference type="GO" id="GO:0046872">
    <property type="term" value="F:metal ion binding"/>
    <property type="evidence" value="ECO:0007669"/>
    <property type="project" value="UniProtKB-KW"/>
</dbReference>
<dbReference type="EMBL" id="JAAIIH010000001">
    <property type="protein sequence ID" value="NMN00044.1"/>
    <property type="molecule type" value="Genomic_DNA"/>
</dbReference>
<accession>A0A7Y0F121</accession>
<evidence type="ECO:0000256" key="3">
    <source>
        <dbReference type="ARBA" id="ARBA00022723"/>
    </source>
</evidence>
<evidence type="ECO:0000313" key="7">
    <source>
        <dbReference type="Proteomes" id="UP000588277"/>
    </source>
</evidence>
<reference evidence="6 7" key="1">
    <citation type="submission" date="2020-02" db="EMBL/GenBank/DDBJ databases">
        <title>Characterization of phylogenetic diversity of novel bifidobacterial species isolated in Czech ZOOs.</title>
        <authorList>
            <person name="Lugli G.A."/>
            <person name="Vera N.B."/>
            <person name="Ventura M."/>
        </authorList>
    </citation>
    <scope>NUCLEOTIDE SEQUENCE [LARGE SCALE GENOMIC DNA]</scope>
    <source>
        <strain evidence="6 7">DSM 109958</strain>
    </source>
</reference>
<organism evidence="6 7">
    <name type="scientific">Bifidobacterium moraviense</name>
    <dbReference type="NCBI Taxonomy" id="2675323"/>
    <lineage>
        <taxon>Bacteria</taxon>
        <taxon>Bacillati</taxon>
        <taxon>Actinomycetota</taxon>
        <taxon>Actinomycetes</taxon>
        <taxon>Bifidobacteriales</taxon>
        <taxon>Bifidobacteriaceae</taxon>
        <taxon>Bifidobacterium</taxon>
    </lineage>
</organism>
<dbReference type="Gene3D" id="3.40.50.1980">
    <property type="entry name" value="Nitrogenase molybdenum iron protein domain"/>
    <property type="match status" value="2"/>
</dbReference>
<feature type="signal peptide" evidence="5">
    <location>
        <begin position="1"/>
        <end position="34"/>
    </location>
</feature>
<dbReference type="InterPro" id="IPR006127">
    <property type="entry name" value="ZnuA-like"/>
</dbReference>
<evidence type="ECO:0000313" key="6">
    <source>
        <dbReference type="EMBL" id="NMN00044.1"/>
    </source>
</evidence>
<proteinExistence type="predicted"/>
<dbReference type="SUPFAM" id="SSF53807">
    <property type="entry name" value="Helical backbone' metal receptor"/>
    <property type="match status" value="1"/>
</dbReference>
<dbReference type="AlphaFoldDB" id="A0A7Y0F121"/>
<keyword evidence="7" id="KW-1185">Reference proteome</keyword>